<proteinExistence type="predicted"/>
<keyword evidence="2" id="KW-1185">Reference proteome</keyword>
<evidence type="ECO:0000313" key="1">
    <source>
        <dbReference type="EMBL" id="KAA8529353.1"/>
    </source>
</evidence>
<dbReference type="EMBL" id="CM018044">
    <property type="protein sequence ID" value="KAA8529353.1"/>
    <property type="molecule type" value="Genomic_DNA"/>
</dbReference>
<gene>
    <name evidence="1" type="ORF">F0562_033848</name>
</gene>
<reference evidence="1 2" key="1">
    <citation type="submission" date="2019-09" db="EMBL/GenBank/DDBJ databases">
        <title>A chromosome-level genome assembly of the Chinese tupelo Nyssa sinensis.</title>
        <authorList>
            <person name="Yang X."/>
            <person name="Kang M."/>
            <person name="Yang Y."/>
            <person name="Xiong H."/>
            <person name="Wang M."/>
            <person name="Zhang Z."/>
            <person name="Wang Z."/>
            <person name="Wu H."/>
            <person name="Ma T."/>
            <person name="Liu J."/>
            <person name="Xi Z."/>
        </authorList>
    </citation>
    <scope>NUCLEOTIDE SEQUENCE [LARGE SCALE GENOMIC DNA]</scope>
    <source>
        <strain evidence="1">J267</strain>
        <tissue evidence="1">Leaf</tissue>
    </source>
</reference>
<dbReference type="Proteomes" id="UP000325577">
    <property type="component" value="Linkage Group LG20"/>
</dbReference>
<name>A0A5J5AED6_9ASTE</name>
<accession>A0A5J5AED6</accession>
<sequence>MSLLSPGVVNASICQIIHLLFQRHFLERKAEKILSCDPNSLMNQSMEEHFDLLEEWGNERVSLSCQVDIPEGQPCIENYEYLNLPKSVCKKILLYML</sequence>
<evidence type="ECO:0000313" key="2">
    <source>
        <dbReference type="Proteomes" id="UP000325577"/>
    </source>
</evidence>
<dbReference type="AlphaFoldDB" id="A0A5J5AED6"/>
<organism evidence="1 2">
    <name type="scientific">Nyssa sinensis</name>
    <dbReference type="NCBI Taxonomy" id="561372"/>
    <lineage>
        <taxon>Eukaryota</taxon>
        <taxon>Viridiplantae</taxon>
        <taxon>Streptophyta</taxon>
        <taxon>Embryophyta</taxon>
        <taxon>Tracheophyta</taxon>
        <taxon>Spermatophyta</taxon>
        <taxon>Magnoliopsida</taxon>
        <taxon>eudicotyledons</taxon>
        <taxon>Gunneridae</taxon>
        <taxon>Pentapetalae</taxon>
        <taxon>asterids</taxon>
        <taxon>Cornales</taxon>
        <taxon>Nyssaceae</taxon>
        <taxon>Nyssa</taxon>
    </lineage>
</organism>
<protein>
    <submittedName>
        <fullName evidence="1">Uncharacterized protein</fullName>
    </submittedName>
</protein>